<comment type="subcellular location">
    <subcellularLocation>
        <location evidence="1">Cytoplasm</location>
    </subcellularLocation>
</comment>
<evidence type="ECO:0000259" key="8">
    <source>
        <dbReference type="PROSITE" id="PS51096"/>
    </source>
</evidence>
<organism evidence="9 10">
    <name type="scientific">Orbus sasakiae</name>
    <dbReference type="NCBI Taxonomy" id="1078475"/>
    <lineage>
        <taxon>Bacteria</taxon>
        <taxon>Pseudomonadati</taxon>
        <taxon>Pseudomonadota</taxon>
        <taxon>Gammaproteobacteria</taxon>
        <taxon>Orbales</taxon>
        <taxon>Orbaceae</taxon>
        <taxon>Orbus</taxon>
    </lineage>
</organism>
<evidence type="ECO:0000313" key="10">
    <source>
        <dbReference type="Proteomes" id="UP001500171"/>
    </source>
</evidence>
<keyword evidence="7" id="KW-0418">Kinase</keyword>
<proteinExistence type="predicted"/>
<dbReference type="Pfam" id="PF03610">
    <property type="entry name" value="EIIA-man"/>
    <property type="match status" value="1"/>
</dbReference>
<evidence type="ECO:0000256" key="7">
    <source>
        <dbReference type="ARBA" id="ARBA00022777"/>
    </source>
</evidence>
<evidence type="ECO:0000256" key="1">
    <source>
        <dbReference type="ARBA" id="ARBA00004496"/>
    </source>
</evidence>
<keyword evidence="6" id="KW-0598">Phosphotransferase system</keyword>
<protein>
    <submittedName>
        <fullName evidence="9">PTS galactosamine/N-acetylgalactosamine transporter subunit IIA</fullName>
    </submittedName>
</protein>
<reference evidence="10" key="1">
    <citation type="journal article" date="2019" name="Int. J. Syst. Evol. Microbiol.">
        <title>The Global Catalogue of Microorganisms (GCM) 10K type strain sequencing project: providing services to taxonomists for standard genome sequencing and annotation.</title>
        <authorList>
            <consortium name="The Broad Institute Genomics Platform"/>
            <consortium name="The Broad Institute Genome Sequencing Center for Infectious Disease"/>
            <person name="Wu L."/>
            <person name="Ma J."/>
        </authorList>
    </citation>
    <scope>NUCLEOTIDE SEQUENCE [LARGE SCALE GENOMIC DNA]</scope>
    <source>
        <strain evidence="10">JCM 18050</strain>
    </source>
</reference>
<evidence type="ECO:0000256" key="5">
    <source>
        <dbReference type="ARBA" id="ARBA00022679"/>
    </source>
</evidence>
<evidence type="ECO:0000256" key="4">
    <source>
        <dbReference type="ARBA" id="ARBA00022597"/>
    </source>
</evidence>
<accession>A0ABP9N0J2</accession>
<dbReference type="PROSITE" id="PS51096">
    <property type="entry name" value="PTS_EIIA_TYPE_4"/>
    <property type="match status" value="1"/>
</dbReference>
<evidence type="ECO:0000256" key="2">
    <source>
        <dbReference type="ARBA" id="ARBA00022448"/>
    </source>
</evidence>
<dbReference type="RefSeq" id="WP_345488372.1">
    <property type="nucleotide sequence ID" value="NZ_BAABHY010000001.1"/>
</dbReference>
<dbReference type="SUPFAM" id="SSF53062">
    <property type="entry name" value="PTS system fructose IIA component-like"/>
    <property type="match status" value="1"/>
</dbReference>
<keyword evidence="4" id="KW-0762">Sugar transport</keyword>
<dbReference type="InterPro" id="IPR051471">
    <property type="entry name" value="Bacterial_PTS_sugar_comp"/>
</dbReference>
<dbReference type="Proteomes" id="UP001500171">
    <property type="component" value="Unassembled WGS sequence"/>
</dbReference>
<dbReference type="EMBL" id="BAABHY010000001">
    <property type="protein sequence ID" value="GAA5105575.1"/>
    <property type="molecule type" value="Genomic_DNA"/>
</dbReference>
<dbReference type="InterPro" id="IPR004701">
    <property type="entry name" value="PTS_EIIA_man-typ"/>
</dbReference>
<keyword evidence="5" id="KW-0808">Transferase</keyword>
<dbReference type="NCBIfam" id="NF040761">
    <property type="entry name" value="AgaF"/>
    <property type="match status" value="1"/>
</dbReference>
<evidence type="ECO:0000256" key="6">
    <source>
        <dbReference type="ARBA" id="ARBA00022683"/>
    </source>
</evidence>
<sequence>MLGVILTGHGSFATGLYEAAVQIMGEQAQFTAVNFPDGMSSEQLEHQLNDALTVCDKGDGVVFLTDILGGSPFRFAAMLSYQYPHIEVISGTNMPLLLEMLMQRDAIDSASFRLLAINNGKQGVTSLWHENQKSPATNKECQDGI</sequence>
<comment type="caution">
    <text evidence="9">The sequence shown here is derived from an EMBL/GenBank/DDBJ whole genome shotgun (WGS) entry which is preliminary data.</text>
</comment>
<dbReference type="Gene3D" id="3.40.50.510">
    <property type="entry name" value="Phosphotransferase system, mannose-type IIA component"/>
    <property type="match status" value="1"/>
</dbReference>
<dbReference type="CDD" id="cd00006">
    <property type="entry name" value="PTS_IIA_man"/>
    <property type="match status" value="1"/>
</dbReference>
<evidence type="ECO:0000256" key="3">
    <source>
        <dbReference type="ARBA" id="ARBA00022490"/>
    </source>
</evidence>
<dbReference type="PANTHER" id="PTHR33799">
    <property type="entry name" value="PTS PERMEASE-RELATED-RELATED"/>
    <property type="match status" value="1"/>
</dbReference>
<keyword evidence="10" id="KW-1185">Reference proteome</keyword>
<keyword evidence="2" id="KW-0813">Transport</keyword>
<evidence type="ECO:0000313" key="9">
    <source>
        <dbReference type="EMBL" id="GAA5105575.1"/>
    </source>
</evidence>
<feature type="domain" description="PTS EIIA type-4" evidence="8">
    <location>
        <begin position="1"/>
        <end position="124"/>
    </location>
</feature>
<name>A0ABP9N0J2_9GAMM</name>
<gene>
    <name evidence="9" type="primary">agaF</name>
    <name evidence="9" type="ORF">GCM10023211_04480</name>
</gene>
<dbReference type="InterPro" id="IPR036662">
    <property type="entry name" value="PTS_EIIA_man-typ_sf"/>
</dbReference>
<dbReference type="InterPro" id="IPR033887">
    <property type="entry name" value="PTS_IIA_man"/>
</dbReference>
<keyword evidence="3" id="KW-0963">Cytoplasm</keyword>
<dbReference type="PANTHER" id="PTHR33799:SF1">
    <property type="entry name" value="PTS SYSTEM MANNOSE-SPECIFIC EIIAB COMPONENT-RELATED"/>
    <property type="match status" value="1"/>
</dbReference>